<organism evidence="1 2">
    <name type="scientific">Ixodes persulcatus</name>
    <name type="common">Taiga tick</name>
    <dbReference type="NCBI Taxonomy" id="34615"/>
    <lineage>
        <taxon>Eukaryota</taxon>
        <taxon>Metazoa</taxon>
        <taxon>Ecdysozoa</taxon>
        <taxon>Arthropoda</taxon>
        <taxon>Chelicerata</taxon>
        <taxon>Arachnida</taxon>
        <taxon>Acari</taxon>
        <taxon>Parasitiformes</taxon>
        <taxon>Ixodida</taxon>
        <taxon>Ixodoidea</taxon>
        <taxon>Ixodidae</taxon>
        <taxon>Ixodinae</taxon>
        <taxon>Ixodes</taxon>
    </lineage>
</organism>
<reference evidence="1 2" key="1">
    <citation type="journal article" date="2020" name="Cell">
        <title>Large-Scale Comparative Analyses of Tick Genomes Elucidate Their Genetic Diversity and Vector Capacities.</title>
        <authorList>
            <consortium name="Tick Genome and Microbiome Consortium (TIGMIC)"/>
            <person name="Jia N."/>
            <person name="Wang J."/>
            <person name="Shi W."/>
            <person name="Du L."/>
            <person name="Sun Y."/>
            <person name="Zhan W."/>
            <person name="Jiang J.F."/>
            <person name="Wang Q."/>
            <person name="Zhang B."/>
            <person name="Ji P."/>
            <person name="Bell-Sakyi L."/>
            <person name="Cui X.M."/>
            <person name="Yuan T.T."/>
            <person name="Jiang B.G."/>
            <person name="Yang W.F."/>
            <person name="Lam T.T."/>
            <person name="Chang Q.C."/>
            <person name="Ding S.J."/>
            <person name="Wang X.J."/>
            <person name="Zhu J.G."/>
            <person name="Ruan X.D."/>
            <person name="Zhao L."/>
            <person name="Wei J.T."/>
            <person name="Ye R.Z."/>
            <person name="Que T.C."/>
            <person name="Du C.H."/>
            <person name="Zhou Y.H."/>
            <person name="Cheng J.X."/>
            <person name="Dai P.F."/>
            <person name="Guo W.B."/>
            <person name="Han X.H."/>
            <person name="Huang E.J."/>
            <person name="Li L.F."/>
            <person name="Wei W."/>
            <person name="Gao Y.C."/>
            <person name="Liu J.Z."/>
            <person name="Shao H.Z."/>
            <person name="Wang X."/>
            <person name="Wang C.C."/>
            <person name="Yang T.C."/>
            <person name="Huo Q.B."/>
            <person name="Li W."/>
            <person name="Chen H.Y."/>
            <person name="Chen S.E."/>
            <person name="Zhou L.G."/>
            <person name="Ni X.B."/>
            <person name="Tian J.H."/>
            <person name="Sheng Y."/>
            <person name="Liu T."/>
            <person name="Pan Y.S."/>
            <person name="Xia L.Y."/>
            <person name="Li J."/>
            <person name="Zhao F."/>
            <person name="Cao W.C."/>
        </authorList>
    </citation>
    <scope>NUCLEOTIDE SEQUENCE [LARGE SCALE GENOMIC DNA]</scope>
    <source>
        <strain evidence="1">Iper-2018</strain>
    </source>
</reference>
<protein>
    <submittedName>
        <fullName evidence="1">Uncharacterized protein</fullName>
    </submittedName>
</protein>
<proteinExistence type="predicted"/>
<dbReference type="EMBL" id="JABSTQ010011374">
    <property type="protein sequence ID" value="KAG0412111.1"/>
    <property type="molecule type" value="Genomic_DNA"/>
</dbReference>
<feature type="non-terminal residue" evidence="1">
    <location>
        <position position="1"/>
    </location>
</feature>
<keyword evidence="2" id="KW-1185">Reference proteome</keyword>
<accession>A0AC60NYF0</accession>
<name>A0AC60NYF0_IXOPE</name>
<dbReference type="Proteomes" id="UP000805193">
    <property type="component" value="Unassembled WGS sequence"/>
</dbReference>
<comment type="caution">
    <text evidence="1">The sequence shown here is derived from an EMBL/GenBank/DDBJ whole genome shotgun (WGS) entry which is preliminary data.</text>
</comment>
<gene>
    <name evidence="1" type="ORF">HPB47_010750</name>
</gene>
<evidence type="ECO:0000313" key="1">
    <source>
        <dbReference type="EMBL" id="KAG0412111.1"/>
    </source>
</evidence>
<evidence type="ECO:0000313" key="2">
    <source>
        <dbReference type="Proteomes" id="UP000805193"/>
    </source>
</evidence>
<sequence length="124" mass="13265">TDPAASERCAVADSEWLAAAQVRATRRQKNDDDAPRSSLGDWADLARVGGLRRHGDPVQGPPACFAFSFPSFLHPQFEPGALLLPPLGMSFHDTAPPRFSRARPTVAATFSCPVAEAMHPRASG</sequence>